<dbReference type="SUPFAM" id="SSF50729">
    <property type="entry name" value="PH domain-like"/>
    <property type="match status" value="1"/>
</dbReference>
<comment type="caution">
    <text evidence="9">The sequence shown here is derived from an EMBL/GenBank/DDBJ whole genome shotgun (WGS) entry which is preliminary data.</text>
</comment>
<dbReference type="EMBL" id="PKFO01000011">
    <property type="protein sequence ID" value="PVH23655.1"/>
    <property type="molecule type" value="Genomic_DNA"/>
</dbReference>
<evidence type="ECO:0000256" key="7">
    <source>
        <dbReference type="SAM" id="MobiDB-lite"/>
    </source>
</evidence>
<feature type="active site" description="Phosphocysteine intermediate" evidence="5">
    <location>
        <position position="424"/>
    </location>
</feature>
<dbReference type="Pfam" id="PF03969">
    <property type="entry name" value="AFG1_ATPase"/>
    <property type="match status" value="1"/>
</dbReference>
<sequence length="1327" mass="151847">MDKSKVFSVNNVLLARRGHYIVGSLLLSKHHLVFTFRPDPSSEQQRDIWICYPIIEKVTKSRGPSWTGITSSSPSGAELPVPAPPDLDNFDKYSASHIRIFCKDFTYYSFDFPNETMCADVFGKLSKLSMSAKVSGSKKELYAYEYRPNVMETKLDDQGWDLYNAVSEFRRQDLLSSNDCREGMWRLSDINIDYKLCPSYPRHLLVPSSVSDSVLQHASKFRSKQRIPAVVYKHRGSENGNVIARCAQPLVGLNFQTRSLQDEKLVEEIFRSQEREKKLQLKDGSMFVEQPQRNLIVDLRPITNAMAQHALGAGTENVENYKAKRSEDESADGRLKATQTVDKIFCNIDNIHVMRDSLNKLVSILSNLDRYPIVADGSGKCPYPLLQQALTKTQWLHRLSIILQSVDRITKSVHLNNTNVLIHCSDGWDRTSQVSALSQLCLDPYYRTMKGFMVLVEKEWVSFGFKFSTRADHGACIGATLPPKDDQSSEANSENEDFGTANLSTNTRYGNSSSGVSRASVAAFLSKAASHIKNTASAAASSASERDSQNTADGVSRQIYNGSSERSPIFHQFLDCVYQVLRQYPDQFEFNSRFLKRLFYHHYSCQYGTFLCDSELEMSQLYHMKNSTVSVWDYFLSRPSEFVNPKYSTGNDDGVLFFNYSEVKWWYELYGRSDEEMNGLSNSLDRNKVDNANSVVITDPYAIYHNYASSGLLEKDEAQLRVMKEFQKLYYRVVDYKPPQDMAIRTSLLLRKLEVRHAEEAMKLQSLRNEPFHRIKGWFRKDIEAQKRDLVRYMTDEEELQNIAAPQGLLVNGEVGCGKSMLMDIFANSLPHHSKMRWHYNNFILWVFGEIHKIQKERMLTASVHGKHKMTMENEFILFEIAQKMINRSTIFMLDEFMLPDVASAQIVRILFTYYFKLGGVLVATSNKLPEELYSTEFNKSRFKSFVGILGSRCVSVDMKSGKDYRSHLADSSSKAKNHVVISGDKGHEEKWNFLVKTSALDIDEASPLMNSSIKIEDLDSRPASITVYNRESEIPHTFKNGSVCYLDFDYICKGLFSSSDYITLASVFKTVIVDNVPIMTTKMKNEARRFITLLDAIYEAKCQFFMRSEADIDRLFFPEEQKTSEDNYDAVQQEEMFAKTAIAAMNPYRPNISSYDQDYAKEFEDMDAEKGNPVNFGNVKAFTGEDEKFAYKRAISRIAEMVGSDHWRSADRWIPIDQSMRPWEGNEEPNYGTYPSLPINQDIENDYKESGAGFHPRELKIALSETLPRDASAHYNVPFREFNRKAAPSFTSLQHFWAMGSWTLAQQKKIKDKIASSWISGGIREK</sequence>
<dbReference type="VEuPathDB" id="FungiDB:CXQ85_003946"/>
<evidence type="ECO:0000256" key="5">
    <source>
        <dbReference type="PIRSR" id="PIRSR630564-1"/>
    </source>
</evidence>
<dbReference type="Gene3D" id="2.30.29.30">
    <property type="entry name" value="Pleckstrin-homology domain (PH domain)/Phosphotyrosine-binding domain (PTB)"/>
    <property type="match status" value="1"/>
</dbReference>
<keyword evidence="10" id="KW-1185">Reference proteome</keyword>
<dbReference type="GeneID" id="37009276"/>
<evidence type="ECO:0000313" key="9">
    <source>
        <dbReference type="EMBL" id="PVH23655.1"/>
    </source>
</evidence>
<feature type="compositionally biased region" description="Polar residues" evidence="7">
    <location>
        <begin position="501"/>
        <end position="511"/>
    </location>
</feature>
<dbReference type="InterPro" id="IPR029021">
    <property type="entry name" value="Prot-tyrosine_phosphatase-like"/>
</dbReference>
<dbReference type="Pfam" id="PF06602">
    <property type="entry name" value="Myotub-related"/>
    <property type="match status" value="1"/>
</dbReference>
<dbReference type="SUPFAM" id="SSF52799">
    <property type="entry name" value="(Phosphotyrosine protein) phosphatases II"/>
    <property type="match status" value="1"/>
</dbReference>
<dbReference type="NCBIfam" id="NF040713">
    <property type="entry name" value="ZapE"/>
    <property type="match status" value="1"/>
</dbReference>
<dbReference type="Gene3D" id="3.40.50.300">
    <property type="entry name" value="P-loop containing nucleotide triphosphate hydrolases"/>
    <property type="match status" value="1"/>
</dbReference>
<evidence type="ECO:0000256" key="6">
    <source>
        <dbReference type="PIRSR" id="PIRSR630564-2"/>
    </source>
</evidence>
<dbReference type="InterPro" id="IPR010569">
    <property type="entry name" value="Myotubularin-like_Pase_dom"/>
</dbReference>
<organism evidence="9 10">
    <name type="scientific">Candidozyma haemuli</name>
    <dbReference type="NCBI Taxonomy" id="45357"/>
    <lineage>
        <taxon>Eukaryota</taxon>
        <taxon>Fungi</taxon>
        <taxon>Dikarya</taxon>
        <taxon>Ascomycota</taxon>
        <taxon>Saccharomycotina</taxon>
        <taxon>Pichiomycetes</taxon>
        <taxon>Metschnikowiaceae</taxon>
        <taxon>Candidozyma</taxon>
    </lineage>
</organism>
<feature type="binding site" evidence="6">
    <location>
        <begin position="424"/>
        <end position="430"/>
    </location>
    <ligand>
        <name>substrate</name>
    </ligand>
</feature>
<keyword evidence="4" id="KW-0067">ATP-binding</keyword>
<dbReference type="FunFam" id="3.40.50.300:FF:002222">
    <property type="entry name" value="AFG1-family ATPase, variant"/>
    <property type="match status" value="1"/>
</dbReference>
<feature type="domain" description="Myotubularin phosphatase" evidence="8">
    <location>
        <begin position="159"/>
        <end position="670"/>
    </location>
</feature>
<evidence type="ECO:0000256" key="2">
    <source>
        <dbReference type="ARBA" id="ARBA00010322"/>
    </source>
</evidence>
<accession>A0A2V1B0L1</accession>
<dbReference type="GO" id="GO:0005524">
    <property type="term" value="F:ATP binding"/>
    <property type="evidence" value="ECO:0007669"/>
    <property type="project" value="UniProtKB-KW"/>
</dbReference>
<dbReference type="GO" id="GO:0005737">
    <property type="term" value="C:cytoplasm"/>
    <property type="evidence" value="ECO:0007669"/>
    <property type="project" value="TreeGrafter"/>
</dbReference>
<dbReference type="InterPro" id="IPR030564">
    <property type="entry name" value="Myotubularin"/>
</dbReference>
<keyword evidence="3" id="KW-0547">Nucleotide-binding</keyword>
<evidence type="ECO:0000256" key="3">
    <source>
        <dbReference type="ARBA" id="ARBA00022741"/>
    </source>
</evidence>
<dbReference type="GO" id="GO:0016887">
    <property type="term" value="F:ATP hydrolysis activity"/>
    <property type="evidence" value="ECO:0007669"/>
    <property type="project" value="InterPro"/>
</dbReference>
<dbReference type="InterPro" id="IPR011993">
    <property type="entry name" value="PH-like_dom_sf"/>
</dbReference>
<feature type="region of interest" description="Disordered" evidence="7">
    <location>
        <begin position="478"/>
        <end position="513"/>
    </location>
</feature>
<protein>
    <recommendedName>
        <fullName evidence="8">Myotubularin phosphatase domain-containing protein</fullName>
    </recommendedName>
</protein>
<dbReference type="Proteomes" id="UP000244309">
    <property type="component" value="Unassembled WGS sequence"/>
</dbReference>
<dbReference type="GO" id="GO:0004438">
    <property type="term" value="F:phosphatidylinositol-3-phosphate phosphatase activity"/>
    <property type="evidence" value="ECO:0007669"/>
    <property type="project" value="TreeGrafter"/>
</dbReference>
<dbReference type="PANTHER" id="PTHR10807:SF128">
    <property type="entry name" value="PHOSPHATIDYLINOSITOL-3,5-BISPHOSPHATE 3-PHOSPHATASE"/>
    <property type="match status" value="1"/>
</dbReference>
<dbReference type="STRING" id="45357.A0A2V1B0L1"/>
<dbReference type="SUPFAM" id="SSF52540">
    <property type="entry name" value="P-loop containing nucleoside triphosphate hydrolases"/>
    <property type="match status" value="1"/>
</dbReference>
<dbReference type="GO" id="GO:0046856">
    <property type="term" value="P:phosphatidylinositol dephosphorylation"/>
    <property type="evidence" value="ECO:0007669"/>
    <property type="project" value="TreeGrafter"/>
</dbReference>
<dbReference type="PROSITE" id="PS00383">
    <property type="entry name" value="TYR_PHOSPHATASE_1"/>
    <property type="match status" value="1"/>
</dbReference>
<evidence type="ECO:0000256" key="4">
    <source>
        <dbReference type="ARBA" id="ARBA00022840"/>
    </source>
</evidence>
<reference evidence="9 10" key="1">
    <citation type="submission" date="2017-12" db="EMBL/GenBank/DDBJ databases">
        <title>Genome Sequence of a Multidrug-Resistant Candida haemulonii Isolate from a Patient with Chronic Leg Ulcers in Israel.</title>
        <authorList>
            <person name="Chow N.A."/>
            <person name="Gade L."/>
            <person name="Batra D."/>
            <person name="Rowe L.A."/>
            <person name="Ben-Ami R."/>
            <person name="Loparev V.N."/>
            <person name="Litvintseva A.P."/>
        </authorList>
    </citation>
    <scope>NUCLEOTIDE SEQUENCE [LARGE SCALE GENOMIC DNA]</scope>
    <source>
        <strain evidence="9 10">B11899</strain>
    </source>
</reference>
<gene>
    <name evidence="9" type="ORF">CXQ85_003946</name>
</gene>
<dbReference type="RefSeq" id="XP_025344595.1">
    <property type="nucleotide sequence ID" value="XM_025487579.1"/>
</dbReference>
<comment type="similarity">
    <text evidence="2">Belongs to the AFG1 ATPase family.</text>
</comment>
<feature type="binding site" evidence="6">
    <location>
        <begin position="350"/>
        <end position="351"/>
    </location>
    <ligand>
        <name>substrate</name>
    </ligand>
</feature>
<comment type="similarity">
    <text evidence="1">Belongs to the protein-tyrosine phosphatase family. Non-receptor class myotubularin subfamily.</text>
</comment>
<evidence type="ECO:0000256" key="1">
    <source>
        <dbReference type="ARBA" id="ARBA00007471"/>
    </source>
</evidence>
<dbReference type="GO" id="GO:0016020">
    <property type="term" value="C:membrane"/>
    <property type="evidence" value="ECO:0007669"/>
    <property type="project" value="TreeGrafter"/>
</dbReference>
<name>A0A2V1B0L1_9ASCO</name>
<dbReference type="PANTHER" id="PTHR10807">
    <property type="entry name" value="MYOTUBULARIN-RELATED"/>
    <property type="match status" value="1"/>
</dbReference>
<dbReference type="PROSITE" id="PS51339">
    <property type="entry name" value="PPASE_MYOTUBULARIN"/>
    <property type="match status" value="1"/>
</dbReference>
<dbReference type="InterPro" id="IPR027417">
    <property type="entry name" value="P-loop_NTPase"/>
</dbReference>
<dbReference type="InterPro" id="IPR016130">
    <property type="entry name" value="Tyr_Pase_AS"/>
</dbReference>
<evidence type="ECO:0000259" key="8">
    <source>
        <dbReference type="PROSITE" id="PS51339"/>
    </source>
</evidence>
<evidence type="ECO:0000313" key="10">
    <source>
        <dbReference type="Proteomes" id="UP000244309"/>
    </source>
</evidence>
<dbReference type="OrthoDB" id="548867at2759"/>
<proteinExistence type="inferred from homology"/>
<dbReference type="InterPro" id="IPR005654">
    <property type="entry name" value="ATPase_AFG1-like"/>
</dbReference>